<evidence type="ECO:0000313" key="2">
    <source>
        <dbReference type="Proteomes" id="UP000272528"/>
    </source>
</evidence>
<gene>
    <name evidence="1" type="ORF">EJC50_18350</name>
</gene>
<proteinExistence type="predicted"/>
<evidence type="ECO:0000313" key="1">
    <source>
        <dbReference type="EMBL" id="AZN41415.1"/>
    </source>
</evidence>
<organism evidence="1 2">
    <name type="scientific">Paenibacillus albus</name>
    <dbReference type="NCBI Taxonomy" id="2495582"/>
    <lineage>
        <taxon>Bacteria</taxon>
        <taxon>Bacillati</taxon>
        <taxon>Bacillota</taxon>
        <taxon>Bacilli</taxon>
        <taxon>Bacillales</taxon>
        <taxon>Paenibacillaceae</taxon>
        <taxon>Paenibacillus</taxon>
    </lineage>
</organism>
<dbReference type="EMBL" id="CP034437">
    <property type="protein sequence ID" value="AZN41415.1"/>
    <property type="molecule type" value="Genomic_DNA"/>
</dbReference>
<accession>A0A3S9A6Q8</accession>
<dbReference type="Proteomes" id="UP000272528">
    <property type="component" value="Chromosome"/>
</dbReference>
<reference evidence="2" key="1">
    <citation type="submission" date="2018-12" db="EMBL/GenBank/DDBJ databases">
        <title>Genome sequence of Peanibacillus sp.</title>
        <authorList>
            <person name="Subramani G."/>
            <person name="Srinivasan S."/>
            <person name="Kim M.K."/>
        </authorList>
    </citation>
    <scope>NUCLEOTIDE SEQUENCE [LARGE SCALE GENOMIC DNA]</scope>
    <source>
        <strain evidence="2">18JY67-1</strain>
    </source>
</reference>
<protein>
    <submittedName>
        <fullName evidence="1">Uncharacterized protein</fullName>
    </submittedName>
</protein>
<name>A0A3S9A6Q8_9BACL</name>
<sequence>MKRLVLEAEGQVSPVCSRTHIAYSFHLDRQGGKFLIDFAYEPKNLDDREQAHSMIVDGIDKYTESAQRDRMLERWESFLPLKNLITVSVDDPKRHRGAGHRHDPEQQLFISGQDASPGFVNGELNEGLWRITLSLHAIVTESCRYRLRIYHEEA</sequence>
<keyword evidence="2" id="KW-1185">Reference proteome</keyword>
<dbReference type="OrthoDB" id="1690737at2"/>
<dbReference type="RefSeq" id="WP_126017122.1">
    <property type="nucleotide sequence ID" value="NZ_CP034437.1"/>
</dbReference>
<dbReference type="KEGG" id="palb:EJC50_18350"/>
<dbReference type="AlphaFoldDB" id="A0A3S9A6Q8"/>